<keyword evidence="1" id="KW-1185">Reference proteome</keyword>
<evidence type="ECO:0000313" key="1">
    <source>
        <dbReference type="Proteomes" id="UP000887565"/>
    </source>
</evidence>
<dbReference type="Proteomes" id="UP000887565">
    <property type="component" value="Unplaced"/>
</dbReference>
<name>A0A915JKS1_ROMCU</name>
<protein>
    <submittedName>
        <fullName evidence="2">Uncharacterized protein</fullName>
    </submittedName>
</protein>
<evidence type="ECO:0000313" key="2">
    <source>
        <dbReference type="WBParaSite" id="nRc.2.0.1.t26703-RA"/>
    </source>
</evidence>
<accession>A0A915JKS1</accession>
<organism evidence="1 2">
    <name type="scientific">Romanomermis culicivorax</name>
    <name type="common">Nematode worm</name>
    <dbReference type="NCBI Taxonomy" id="13658"/>
    <lineage>
        <taxon>Eukaryota</taxon>
        <taxon>Metazoa</taxon>
        <taxon>Ecdysozoa</taxon>
        <taxon>Nematoda</taxon>
        <taxon>Enoplea</taxon>
        <taxon>Dorylaimia</taxon>
        <taxon>Mermithida</taxon>
        <taxon>Mermithoidea</taxon>
        <taxon>Mermithidae</taxon>
        <taxon>Romanomermis</taxon>
    </lineage>
</organism>
<proteinExistence type="predicted"/>
<dbReference type="WBParaSite" id="nRc.2.0.1.t26703-RA">
    <property type="protein sequence ID" value="nRc.2.0.1.t26703-RA"/>
    <property type="gene ID" value="nRc.2.0.1.g26703"/>
</dbReference>
<sequence>LDLYVILYDFVTWPEAHVETASDFYFHRQIILKNFLQNVKDVLGVNLAMSKCDGYNPDKDAEDRAKEHMYFVDNRVSSSMMEHMIDSLAAKTSPEALLECLHDASNYIFDEIHGGASSVAERVLLNRSVVTVGRFTLNCSYNFRPKVDFQAEQAVDDPFLIHRPMPIVLNATFYDKMQSLKLKFNLRTILAVNDYQRDNLTIETFTNKMAEYLKIDQVIFFDGREDSAINFIRQFWLALKNPPVEQVSRKAIDCIV</sequence>
<dbReference type="AlphaFoldDB" id="A0A915JKS1"/>
<reference evidence="2" key="1">
    <citation type="submission" date="2022-11" db="UniProtKB">
        <authorList>
            <consortium name="WormBaseParasite"/>
        </authorList>
    </citation>
    <scope>IDENTIFICATION</scope>
</reference>